<dbReference type="GO" id="GO:0034128">
    <property type="term" value="P:negative regulation of MyD88-independent toll-like receptor signaling pathway"/>
    <property type="evidence" value="ECO:0007669"/>
    <property type="project" value="InterPro"/>
</dbReference>
<dbReference type="InterPro" id="IPR000048">
    <property type="entry name" value="IQ_motif_EF-hand-BS"/>
</dbReference>
<dbReference type="SMART" id="SM00015">
    <property type="entry name" value="IQ"/>
    <property type="match status" value="5"/>
</dbReference>
<evidence type="ECO:0000313" key="11">
    <source>
        <dbReference type="EMBL" id="KAF0686695.1"/>
    </source>
</evidence>
<feature type="region of interest" description="Disordered" evidence="8">
    <location>
        <begin position="585"/>
        <end position="620"/>
    </location>
</feature>
<dbReference type="SUPFAM" id="SSF48403">
    <property type="entry name" value="Ankyrin repeat"/>
    <property type="match status" value="1"/>
</dbReference>
<dbReference type="SUPFAM" id="SSF52172">
    <property type="entry name" value="CheY-like"/>
    <property type="match status" value="1"/>
</dbReference>
<evidence type="ECO:0000256" key="4">
    <source>
        <dbReference type="ARBA" id="ARBA00022801"/>
    </source>
</evidence>
<evidence type="ECO:0000313" key="13">
    <source>
        <dbReference type="Proteomes" id="UP000332933"/>
    </source>
</evidence>
<evidence type="ECO:0000259" key="10">
    <source>
        <dbReference type="PROSITE" id="PS50110"/>
    </source>
</evidence>
<name>A0A485LIE9_9STRA</name>
<feature type="compositionally biased region" description="Basic residues" evidence="8">
    <location>
        <begin position="836"/>
        <end position="845"/>
    </location>
</feature>
<dbReference type="GO" id="GO:0005737">
    <property type="term" value="C:cytoplasm"/>
    <property type="evidence" value="ECO:0007669"/>
    <property type="project" value="UniProtKB-SubCell"/>
</dbReference>
<comment type="caution">
    <text evidence="6">Lacks conserved residue(s) required for the propagation of feature annotation.</text>
</comment>
<proteinExistence type="predicted"/>
<dbReference type="InterPro" id="IPR013761">
    <property type="entry name" value="SAM/pointed_sf"/>
</dbReference>
<dbReference type="SMART" id="SM00448">
    <property type="entry name" value="REC"/>
    <property type="match status" value="1"/>
</dbReference>
<dbReference type="Gene3D" id="1.10.150.50">
    <property type="entry name" value="Transcription Factor, Ets-1"/>
    <property type="match status" value="1"/>
</dbReference>
<reference evidence="12 13" key="1">
    <citation type="submission" date="2019-03" db="EMBL/GenBank/DDBJ databases">
        <authorList>
            <person name="Gaulin E."/>
            <person name="Dumas B."/>
        </authorList>
    </citation>
    <scope>NUCLEOTIDE SEQUENCE [LARGE SCALE GENOMIC DNA]</scope>
    <source>
        <strain evidence="12">CBS 568.67</strain>
    </source>
</reference>
<dbReference type="PROSITE" id="PS50088">
    <property type="entry name" value="ANK_REPEAT"/>
    <property type="match status" value="1"/>
</dbReference>
<feature type="coiled-coil region" evidence="7">
    <location>
        <begin position="1581"/>
        <end position="1608"/>
    </location>
</feature>
<accession>A0A485LIE9</accession>
<comment type="subcellular location">
    <subcellularLocation>
        <location evidence="1">Cytoplasm</location>
    </subcellularLocation>
</comment>
<feature type="region of interest" description="Disordered" evidence="8">
    <location>
        <begin position="1721"/>
        <end position="1754"/>
    </location>
</feature>
<dbReference type="PROSITE" id="PS50096">
    <property type="entry name" value="IQ"/>
    <property type="match status" value="4"/>
</dbReference>
<dbReference type="Pfam" id="PF00536">
    <property type="entry name" value="SAM_1"/>
    <property type="match status" value="1"/>
</dbReference>
<keyword evidence="13" id="KW-1185">Reference proteome</keyword>
<dbReference type="PANTHER" id="PTHR22998">
    <property type="entry name" value="SARM1"/>
    <property type="match status" value="1"/>
</dbReference>
<dbReference type="GO" id="GO:0035591">
    <property type="term" value="F:signaling adaptor activity"/>
    <property type="evidence" value="ECO:0007669"/>
    <property type="project" value="InterPro"/>
</dbReference>
<feature type="domain" description="Response regulatory" evidence="10">
    <location>
        <begin position="684"/>
        <end position="808"/>
    </location>
</feature>
<dbReference type="Pfam" id="PF00612">
    <property type="entry name" value="IQ"/>
    <property type="match status" value="3"/>
</dbReference>
<dbReference type="InterPro" id="IPR001789">
    <property type="entry name" value="Sig_transdc_resp-reg_receiver"/>
</dbReference>
<evidence type="ECO:0000256" key="1">
    <source>
        <dbReference type="ARBA" id="ARBA00004496"/>
    </source>
</evidence>
<feature type="region of interest" description="Disordered" evidence="8">
    <location>
        <begin position="833"/>
        <end position="867"/>
    </location>
</feature>
<dbReference type="GO" id="GO:0003953">
    <property type="term" value="F:NAD+ nucleosidase activity"/>
    <property type="evidence" value="ECO:0007669"/>
    <property type="project" value="InterPro"/>
</dbReference>
<dbReference type="PANTHER" id="PTHR22998:SF1">
    <property type="entry name" value="NAD(+) HYDROLASE SARM1"/>
    <property type="match status" value="1"/>
</dbReference>
<dbReference type="PROSITE" id="PS50110">
    <property type="entry name" value="RESPONSE_REGULATORY"/>
    <property type="match status" value="1"/>
</dbReference>
<keyword evidence="2" id="KW-0963">Cytoplasm</keyword>
<keyword evidence="3" id="KW-0677">Repeat</keyword>
<protein>
    <submittedName>
        <fullName evidence="12">Aste57867_21537 protein</fullName>
    </submittedName>
</protein>
<feature type="compositionally biased region" description="Polar residues" evidence="8">
    <location>
        <begin position="539"/>
        <end position="555"/>
    </location>
</feature>
<dbReference type="InterPro" id="IPR029058">
    <property type="entry name" value="AB_hydrolase_fold"/>
</dbReference>
<dbReference type="InterPro" id="IPR002110">
    <property type="entry name" value="Ankyrin_rpt"/>
</dbReference>
<dbReference type="SMART" id="SM00454">
    <property type="entry name" value="SAM"/>
    <property type="match status" value="1"/>
</dbReference>
<dbReference type="Gene3D" id="1.25.40.20">
    <property type="entry name" value="Ankyrin repeat-containing domain"/>
    <property type="match status" value="1"/>
</dbReference>
<dbReference type="Pfam" id="PF12796">
    <property type="entry name" value="Ank_2"/>
    <property type="match status" value="1"/>
</dbReference>
<evidence type="ECO:0000256" key="5">
    <source>
        <dbReference type="PROSITE-ProRule" id="PRU00023"/>
    </source>
</evidence>
<gene>
    <name evidence="12" type="primary">Aste57867_21537</name>
    <name evidence="11" type="ORF">As57867_021468</name>
    <name evidence="12" type="ORF">ASTE57867_21537</name>
</gene>
<dbReference type="SUPFAM" id="SSF47769">
    <property type="entry name" value="SAM/Pointed domain"/>
    <property type="match status" value="1"/>
</dbReference>
<feature type="domain" description="SAM" evidence="9">
    <location>
        <begin position="1766"/>
        <end position="1830"/>
    </location>
</feature>
<dbReference type="Proteomes" id="UP000332933">
    <property type="component" value="Unassembled WGS sequence"/>
</dbReference>
<evidence type="ECO:0000313" key="12">
    <source>
        <dbReference type="EMBL" id="VFT98207.1"/>
    </source>
</evidence>
<dbReference type="PROSITE" id="PS50105">
    <property type="entry name" value="SAM_DOMAIN"/>
    <property type="match status" value="1"/>
</dbReference>
<evidence type="ECO:0000256" key="3">
    <source>
        <dbReference type="ARBA" id="ARBA00022737"/>
    </source>
</evidence>
<dbReference type="PROSITE" id="PS50297">
    <property type="entry name" value="ANK_REP_REGION"/>
    <property type="match status" value="1"/>
</dbReference>
<sequence length="2049" mass="225139">MKPEDITWGMQALWKPKSSKCIVGLVDTVFVVDRKADAWLFTAKTGEVLRKKAFTVHDVVDRFARISLANDRNTNSHVCVARRATGALLLWDMATMVHHIEGSLDDVVALQPFVCSRGGVGSIYRHEMKLHADGGRFLQATYKIMQHQMRCNEPSVAVDAIVPAQLVKSNATPINTRLHAISTLVCRHMEEIHSIRIKELAVDYIIDDDEQIWLSWIPRVTHQPKPRPVTLASAHSMPSLLAASTSSNNPDVWRGGKLGEQWVFDQAEDTLEHPGQANDDDDDDAAHRRASHHFTIKPQAATAAAAVASFFPTPYKCCGDFCAFELTPPTTLAGDDAVDVGGVVGGPARRAAGIQSLFPVADAHALGAANLHALSHHHTIEQLQHHSEDKLHFTITYRSIALAKRNKEHLAAQLVIHDDEATTGETSTHRGKPKASYMAPTIAKELKVGLGKVYGELDGGAANYYRQVKVCRNCFAVYSVLDTSRRMLEQVKETGHGETRPSAGAPSASLMAPIGTTTRKKKTGSTAVDAHHLPALKTSGGSISNLAPPESSGQPLSARGDETRGAILEHDVCPLEPSNIDEAIGVPPMDNQGVRATSTTTTGTKSAVQSSQRGKQPKVLRRQWQDMPTTTEVAKTVDEFVGLDSYLRGKARRRKQKSLSENALFPAGLALAKPPTTPSPYLPTVLVVETDQDVINAIVALLDDDYTVESVCDGAVALKCAQETAYDAVVVGRDVPSLGAIEFTKLLRQHEVQHSIAMRHPVRRAPVLCFTDATTPEDLRVYMEVGMDGCLARPLDADALRQTLQAAVGPHAHTTTPHEPSLQAIVAKANAPTAVVKKKPKKPKKKTDDGRDITGANPFASPSQSDGTRFAGMFQMDADTAMPFVILNRPTTNAINTFFNLVVVHDIFDTLERMQILLQPLLVRYPGAQVLLWNYPGQACTTWRKGLLLNNAYLATCLTSLLAHVGPHGLDEFRDQPFYLVACGNGVPIATHYCLHLPSPLLRAFVSINGFIHVDATLAGFFHDAMKVFSCSPVSRPDLPVYFHARFLFSPAYLATVSTPLALNLYTAISNPISLDGRIALCLGALGHVDHRSDFELVNVPTILVCSAQDGLVQPLHVDVMVAARGGGQVESIHHVLAHRKKTCVVWLAAGHEVFQECKPTMLLLLEQFLTGFHETNHVPLTKTAPSLVSTSPPLMTPTTLSYEDHFIDKVMTTLSDVKPTTDETGRGAWASYQAKLALAAAKPKKKPPSVVFDPTNPSFERETNDVYRAGDGSKIYPDPTTRGDVKEYMAWRVQRNATRLARMNKQASKIQKAYRAFRARTIADRLRRQKAALVIQRVYRGHRGRQRFARRKHEDWAIRLVQRAWRGKMGRMQFKTTKGKRFAAIAIQRVVRGWLGRMRVKALRQLRHDSACIIQALFKRVHAIKLAWKKRQQMQAAVTIQRIYRGHVGRKRFQAERERYLFSKAQTQNIDFGKQMLLEYKLYGTRLQSEVQLLVDEKTQTEAQVEAFLAEIAEFEAGVRVLETEMHALSQIETEATGVLDEQAKWQLRDQKMRLDQEFGQMLKKIADRREKLVVLGATLQTLDKTRHAKEEDLRGLERKLVLLLDEQQKQLNGIKAKQEKRSQVLVDIAGGVRDPGPLGSGGEGTRENGGVPVATGTTVSPEQREEANSLMESTETMMKFGFMSMSMTYFSSMNMIKAMRQIGAHHTFLESATAIHNHAHDRQAQAQGSSGGSLAYSGSGSPMFKPEPAPGNFPGQEPLLVSAWSVRDVGRWLDTLSLGQYKKAFADGTVDGALLYDLDDHDLRFSLGIEFELHRKKILQTVERLKQAEGVTRDRLYGRPAVAAAAVAPLVAGVQPASPLPTATAPSFAVAAAPPAVGGASPPGASAAPLPQPAADVTLPPIPIRFDELCSLVRNGKLKQVKEALEKWPDKAFDKLSVKTQHIDGVGTVYEDALEHQAFHLNKSDDHGNTLLLMAAQNNLLKVAQFLVSKGANPNHQNKQGQTAGHYAMAYSFFDLGAWLLDPDKGGGRDDLANMHGLTAYDGLSPE</sequence>
<dbReference type="Gene3D" id="1.20.5.190">
    <property type="match status" value="2"/>
</dbReference>
<evidence type="ECO:0000256" key="2">
    <source>
        <dbReference type="ARBA" id="ARBA00022490"/>
    </source>
</evidence>
<dbReference type="SMART" id="SM00248">
    <property type="entry name" value="ANK"/>
    <property type="match status" value="1"/>
</dbReference>
<dbReference type="EMBL" id="CAADRA010007005">
    <property type="protein sequence ID" value="VFT98207.1"/>
    <property type="molecule type" value="Genomic_DNA"/>
</dbReference>
<dbReference type="SUPFAM" id="SSF53474">
    <property type="entry name" value="alpha/beta-Hydrolases"/>
    <property type="match status" value="1"/>
</dbReference>
<dbReference type="EMBL" id="VJMH01006979">
    <property type="protein sequence ID" value="KAF0686695.1"/>
    <property type="molecule type" value="Genomic_DNA"/>
</dbReference>
<dbReference type="InterPro" id="IPR001660">
    <property type="entry name" value="SAM"/>
</dbReference>
<dbReference type="GO" id="GO:0048678">
    <property type="term" value="P:response to axon injury"/>
    <property type="evidence" value="ECO:0007669"/>
    <property type="project" value="InterPro"/>
</dbReference>
<keyword evidence="4" id="KW-0378">Hydrolase</keyword>
<dbReference type="InterPro" id="IPR039184">
    <property type="entry name" value="SARM1"/>
</dbReference>
<dbReference type="CDD" id="cd17546">
    <property type="entry name" value="REC_hyHK_CKI1_RcsC-like"/>
    <property type="match status" value="1"/>
</dbReference>
<feature type="region of interest" description="Disordered" evidence="8">
    <location>
        <begin position="517"/>
        <end position="558"/>
    </location>
</feature>
<evidence type="ECO:0000256" key="7">
    <source>
        <dbReference type="SAM" id="Coils"/>
    </source>
</evidence>
<reference evidence="11" key="2">
    <citation type="submission" date="2019-06" db="EMBL/GenBank/DDBJ databases">
        <title>Genomics analysis of Aphanomyces spp. identifies a new class of oomycete effector associated with host adaptation.</title>
        <authorList>
            <person name="Gaulin E."/>
        </authorList>
    </citation>
    <scope>NUCLEOTIDE SEQUENCE</scope>
    <source>
        <strain evidence="11">CBS 578.67</strain>
    </source>
</reference>
<keyword evidence="7" id="KW-0175">Coiled coil</keyword>
<evidence type="ECO:0000256" key="6">
    <source>
        <dbReference type="PROSITE-ProRule" id="PRU00169"/>
    </source>
</evidence>
<feature type="compositionally biased region" description="Polar residues" evidence="8">
    <location>
        <begin position="605"/>
        <end position="614"/>
    </location>
</feature>
<dbReference type="Gene3D" id="3.40.50.1820">
    <property type="entry name" value="alpha/beta hydrolase"/>
    <property type="match status" value="1"/>
</dbReference>
<dbReference type="Gene3D" id="3.40.50.2300">
    <property type="match status" value="1"/>
</dbReference>
<feature type="region of interest" description="Disordered" evidence="8">
    <location>
        <begin position="1632"/>
        <end position="1667"/>
    </location>
</feature>
<evidence type="ECO:0000259" key="9">
    <source>
        <dbReference type="PROSITE" id="PS50105"/>
    </source>
</evidence>
<keyword evidence="5" id="KW-0040">ANK repeat</keyword>
<dbReference type="InterPro" id="IPR011006">
    <property type="entry name" value="CheY-like_superfamily"/>
</dbReference>
<evidence type="ECO:0000256" key="8">
    <source>
        <dbReference type="SAM" id="MobiDB-lite"/>
    </source>
</evidence>
<dbReference type="GO" id="GO:0000160">
    <property type="term" value="P:phosphorelay signal transduction system"/>
    <property type="evidence" value="ECO:0007669"/>
    <property type="project" value="InterPro"/>
</dbReference>
<dbReference type="CDD" id="cd23767">
    <property type="entry name" value="IQCD"/>
    <property type="match status" value="3"/>
</dbReference>
<dbReference type="InterPro" id="IPR036770">
    <property type="entry name" value="Ankyrin_rpt-contain_sf"/>
</dbReference>
<feature type="compositionally biased region" description="Low complexity" evidence="8">
    <location>
        <begin position="1726"/>
        <end position="1743"/>
    </location>
</feature>
<feature type="repeat" description="ANK" evidence="5">
    <location>
        <begin position="1969"/>
        <end position="2001"/>
    </location>
</feature>
<dbReference type="Pfam" id="PF00072">
    <property type="entry name" value="Response_reg"/>
    <property type="match status" value="1"/>
</dbReference>
<organism evidence="12 13">
    <name type="scientific">Aphanomyces stellatus</name>
    <dbReference type="NCBI Taxonomy" id="120398"/>
    <lineage>
        <taxon>Eukaryota</taxon>
        <taxon>Sar</taxon>
        <taxon>Stramenopiles</taxon>
        <taxon>Oomycota</taxon>
        <taxon>Saprolegniomycetes</taxon>
        <taxon>Saprolegniales</taxon>
        <taxon>Verrucalvaceae</taxon>
        <taxon>Aphanomyces</taxon>
    </lineage>
</organism>
<dbReference type="OrthoDB" id="196165at2759"/>